<accession>A0A0W0FXS1</accession>
<dbReference type="InterPro" id="IPR039920">
    <property type="entry name" value="MMS19"/>
</dbReference>
<evidence type="ECO:0000313" key="9">
    <source>
        <dbReference type="Proteomes" id="UP000054988"/>
    </source>
</evidence>
<dbReference type="EMBL" id="LATX01001515">
    <property type="protein sequence ID" value="KTB41081.1"/>
    <property type="molecule type" value="Genomic_DNA"/>
</dbReference>
<evidence type="ECO:0000256" key="3">
    <source>
        <dbReference type="ARBA" id="ARBA00022737"/>
    </source>
</evidence>
<dbReference type="GO" id="GO:0051604">
    <property type="term" value="P:protein maturation"/>
    <property type="evidence" value="ECO:0007669"/>
    <property type="project" value="UniProtKB-UniRule"/>
</dbReference>
<dbReference type="SUPFAM" id="SSF48371">
    <property type="entry name" value="ARM repeat"/>
    <property type="match status" value="1"/>
</dbReference>
<dbReference type="Proteomes" id="UP000054988">
    <property type="component" value="Unassembled WGS sequence"/>
</dbReference>
<comment type="subcellular location">
    <subcellularLocation>
        <location evidence="1 5">Nucleus</location>
    </subcellularLocation>
</comment>
<dbReference type="eggNOG" id="KOG1967">
    <property type="taxonomic scope" value="Eukaryota"/>
</dbReference>
<name>A0A0W0FXS1_MONRR</name>
<evidence type="ECO:0000256" key="5">
    <source>
        <dbReference type="RuleBase" id="RU367072"/>
    </source>
</evidence>
<proteinExistence type="inferred from homology"/>
<reference evidence="8 9" key="1">
    <citation type="submission" date="2015-12" db="EMBL/GenBank/DDBJ databases">
        <title>Draft genome sequence of Moniliophthora roreri, the causal agent of frosty pod rot of cacao.</title>
        <authorList>
            <person name="Aime M.C."/>
            <person name="Diaz-Valderrama J.R."/>
            <person name="Kijpornyongpan T."/>
            <person name="Phillips-Mora W."/>
        </authorList>
    </citation>
    <scope>NUCLEOTIDE SEQUENCE [LARGE SCALE GENOMIC DNA]</scope>
    <source>
        <strain evidence="8 9">MCA 2952</strain>
    </source>
</reference>
<evidence type="ECO:0000313" key="8">
    <source>
        <dbReference type="EMBL" id="KTB41081.1"/>
    </source>
</evidence>
<evidence type="ECO:0000259" key="7">
    <source>
        <dbReference type="Pfam" id="PF14500"/>
    </source>
</evidence>
<comment type="similarity">
    <text evidence="2 5">Belongs to the MET18/MMS19 family.</text>
</comment>
<dbReference type="Gene3D" id="1.25.10.10">
    <property type="entry name" value="Leucine-rich Repeat Variant"/>
    <property type="match status" value="2"/>
</dbReference>
<dbReference type="GO" id="GO:0006281">
    <property type="term" value="P:DNA repair"/>
    <property type="evidence" value="ECO:0007669"/>
    <property type="project" value="UniProtKB-UniRule"/>
</dbReference>
<dbReference type="PANTHER" id="PTHR12891:SF0">
    <property type="entry name" value="MMS19 NUCLEOTIDE EXCISION REPAIR PROTEIN HOMOLOG"/>
    <property type="match status" value="1"/>
</dbReference>
<feature type="domain" description="MMS19 N-terminal" evidence="7">
    <location>
        <begin position="38"/>
        <end position="298"/>
    </location>
</feature>
<comment type="caution">
    <text evidence="8">The sequence shown here is derived from an EMBL/GenBank/DDBJ whole genome shotgun (WGS) entry which is preliminary data.</text>
</comment>
<keyword evidence="5" id="KW-0227">DNA damage</keyword>
<dbReference type="GO" id="GO:0097361">
    <property type="term" value="C:cytosolic [4Fe-4S] assembly targeting complex"/>
    <property type="evidence" value="ECO:0007669"/>
    <property type="project" value="UniProtKB-UniRule"/>
</dbReference>
<dbReference type="AlphaFoldDB" id="A0A0W0FXS1"/>
<keyword evidence="5" id="KW-0234">DNA repair</keyword>
<gene>
    <name evidence="8" type="ORF">WG66_6340</name>
</gene>
<protein>
    <recommendedName>
        <fullName evidence="5">MMS19 nucleotide excision repair protein</fullName>
    </recommendedName>
</protein>
<organism evidence="8 9">
    <name type="scientific">Moniliophthora roreri</name>
    <name type="common">Frosty pod rot fungus</name>
    <name type="synonym">Monilia roreri</name>
    <dbReference type="NCBI Taxonomy" id="221103"/>
    <lineage>
        <taxon>Eukaryota</taxon>
        <taxon>Fungi</taxon>
        <taxon>Dikarya</taxon>
        <taxon>Basidiomycota</taxon>
        <taxon>Agaricomycotina</taxon>
        <taxon>Agaricomycetes</taxon>
        <taxon>Agaricomycetidae</taxon>
        <taxon>Agaricales</taxon>
        <taxon>Marasmiineae</taxon>
        <taxon>Marasmiaceae</taxon>
        <taxon>Moniliophthora</taxon>
    </lineage>
</organism>
<dbReference type="InterPro" id="IPR029240">
    <property type="entry name" value="MMS19_N"/>
</dbReference>
<dbReference type="Pfam" id="PF14500">
    <property type="entry name" value="MMS19_N"/>
    <property type="match status" value="1"/>
</dbReference>
<comment type="function">
    <text evidence="5">Key component of the cytosolic iron-sulfur protein assembly (CIA) complex, a multiprotein complex that mediates the incorporation of iron-sulfur cluster into apoproteins specifically involved in DNA metabolism and genomic integrity. In the CIA complex, MMS19 acts as an adapter between early-acting CIA components and a subset of cellular target iron-sulfur proteins.</text>
</comment>
<dbReference type="InterPro" id="IPR016024">
    <property type="entry name" value="ARM-type_fold"/>
</dbReference>
<dbReference type="GO" id="GO:0005634">
    <property type="term" value="C:nucleus"/>
    <property type="evidence" value="ECO:0007669"/>
    <property type="project" value="UniProtKB-SubCell"/>
</dbReference>
<dbReference type="GO" id="GO:0016226">
    <property type="term" value="P:iron-sulfur cluster assembly"/>
    <property type="evidence" value="ECO:0007669"/>
    <property type="project" value="UniProtKB-UniRule"/>
</dbReference>
<feature type="domain" description="MMS19 C-terminal" evidence="6">
    <location>
        <begin position="553"/>
        <end position="985"/>
    </location>
</feature>
<evidence type="ECO:0000256" key="1">
    <source>
        <dbReference type="ARBA" id="ARBA00004123"/>
    </source>
</evidence>
<evidence type="ECO:0000256" key="4">
    <source>
        <dbReference type="ARBA" id="ARBA00023242"/>
    </source>
</evidence>
<keyword evidence="3" id="KW-0677">Repeat</keyword>
<dbReference type="Pfam" id="PF12460">
    <property type="entry name" value="MMS19_C"/>
    <property type="match status" value="1"/>
</dbReference>
<evidence type="ECO:0000259" key="6">
    <source>
        <dbReference type="Pfam" id="PF12460"/>
    </source>
</evidence>
<sequence length="1048" mass="116419">MESTERLVRTWMASERDEEIAKIVADINSGSTTLLSVVKALGEYLTAEEDQLRTKGVELLSEVLSRCSAEKFNHQSVRVLTNFYCSKMEDWDTVIPALKGLSHLTTLPAFTPEEASQVLDSVFQHVKMKNIVQSVRYTVFTIFDNLMARHRDALKTMGPDFIGRYVVLVEGEKDPRNLLLAFAIARVIIIEFDISQFVESMFNITFCYFPITFRPPPNDPYGITTDDLRNTLRQCLCATPAFGPLAIPLFLEKLAAGSPATKHDTLVTMSICFPVYGASLARNNARKLWNALKLEVFQPMSISNGIDVESQALQTIRDLVKTIYADNQAINGDESIEGLARDACEECLHILHEPEKSQAKPAIKILCAFLSTTPSICRYTASQLVPHLLKLFINPDEVSSRPSILLLLSDVIAASRDALKQVPEDGSSDAEGVEAALSPFKDELLSVLASGLKVASCRDPAIACLLGLVSTKYLLTEEELGFIVHCVNEVLAEETDEDDEDTSSAALKLLAAISMQAPSHVRDQTLPQLFSALPDRAPSKDDVKNRVKYWKALSALTTLCRQPELFEILVIRLTTRLDLLCFPHSRSDATEADLEPDAAYGHSILLTIHKVLLAKIDEGHHDIPKFIDSLVPRLFNIFVYSAMTSDGRYMVGIDPRLIIAGGRIITSIIQSLPLARQESYVQDLFGAYYNGRVKEIASGQQAISDDLVFRPFDVVAIKTPVPDLNVYLNDMLRWSLSKADSDMQREAAWKMITTINASEFFSGALERLWPEIIANASVEVLARQHHLKAWSWISKGLLVRAHPLLGQFIDRLFVLFGEQMMSMHAAKVFGDVVSTDDVLTKRNHAVVKAIPTFLMLLHTQRYVNSVLPRLINGAGDPTGKYAQTQIGHLIALSSLISQVPKALYAGELPSLLPLLIRGLELPELSIRHKVINTLLAICEDGSADKGAISEHATSLVSTMLKNSRTSGMSSANVRISALKLLGTLPTVVRYDILHPYKAIVIRELAAALDDPKRAVRKEAVVARTNWYGFQLLIEQHLRTFHYRFKFNG</sequence>
<dbReference type="InterPro" id="IPR024687">
    <property type="entry name" value="MMS19_C"/>
</dbReference>
<dbReference type="InterPro" id="IPR011989">
    <property type="entry name" value="ARM-like"/>
</dbReference>
<keyword evidence="4 5" id="KW-0539">Nucleus</keyword>
<dbReference type="PANTHER" id="PTHR12891">
    <property type="entry name" value="DNA REPAIR/TRANSCRIPTION PROTEIN MET18/MMS19"/>
    <property type="match status" value="1"/>
</dbReference>
<evidence type="ECO:0000256" key="2">
    <source>
        <dbReference type="ARBA" id="ARBA00009340"/>
    </source>
</evidence>